<sequence length="555" mass="60582">MAARWQIALVVKDAGATQIGLLLTRVRSPPPSSSSSQCSPHFSFQDSDLWDLPSAPLALTSQNKGAAAGAEDENLITESAELKEVAENVARDLEGAGLPHFNCIEAVEKIQSLVIPVEVSRVTWKFCRLLEEPDFGPGDRLHTAVFIVQTHAIKTSGGDVHWFTYPNVYKLLVQAEIGEKRIGLLAAIGFSLFTDNLLSKNCVDVPGQEYPPGITILPMESRTLKPFSKTNLVVIASARPVQKDEKNEKLLTFGDSLIVDPGSSSVAAKAHLARIIKSLPEKLLVFLTHHHVDHIEGLTIVQQQNPQAIILAHESTLKRAGKAVKAFDCMAVSGGARLLVAGQELEIIAAPGHTDSHLALFHLGVRTLIAGDHCVGEGSSFLDADSGGNMQEYLCTTRQFIELRPHFIVPMHGRPNFWPIHLLKGYIRHREARELKILKAIENGARTAYEIVSEAYKETPATAWPAALHNVKLHVEHLNQSNSLPLDFSIKAFQNSSGAAFFFNHVPTAVSEVIRSCMSYRHKAALSGISGSIVLVVAIGLSLLWAKCKHYHARA</sequence>
<organism evidence="1 2">
    <name type="scientific">Diphasiastrum complanatum</name>
    <name type="common">Issler's clubmoss</name>
    <name type="synonym">Lycopodium complanatum</name>
    <dbReference type="NCBI Taxonomy" id="34168"/>
    <lineage>
        <taxon>Eukaryota</taxon>
        <taxon>Viridiplantae</taxon>
        <taxon>Streptophyta</taxon>
        <taxon>Embryophyta</taxon>
        <taxon>Tracheophyta</taxon>
        <taxon>Lycopodiopsida</taxon>
        <taxon>Lycopodiales</taxon>
        <taxon>Lycopodiaceae</taxon>
        <taxon>Lycopodioideae</taxon>
        <taxon>Diphasiastrum</taxon>
    </lineage>
</organism>
<dbReference type="Proteomes" id="UP001162992">
    <property type="component" value="Chromosome 6"/>
</dbReference>
<name>A0ACC2DH51_DIPCM</name>
<comment type="caution">
    <text evidence="1">The sequence shown here is derived from an EMBL/GenBank/DDBJ whole genome shotgun (WGS) entry which is preliminary data.</text>
</comment>
<proteinExistence type="predicted"/>
<reference evidence="2" key="1">
    <citation type="journal article" date="2024" name="Proc. Natl. Acad. Sci. U.S.A.">
        <title>Extraordinary preservation of gene collinearity over three hundred million years revealed in homosporous lycophytes.</title>
        <authorList>
            <person name="Li C."/>
            <person name="Wickell D."/>
            <person name="Kuo L.Y."/>
            <person name="Chen X."/>
            <person name="Nie B."/>
            <person name="Liao X."/>
            <person name="Peng D."/>
            <person name="Ji J."/>
            <person name="Jenkins J."/>
            <person name="Williams M."/>
            <person name="Shu S."/>
            <person name="Plott C."/>
            <person name="Barry K."/>
            <person name="Rajasekar S."/>
            <person name="Grimwood J."/>
            <person name="Han X."/>
            <person name="Sun S."/>
            <person name="Hou Z."/>
            <person name="He W."/>
            <person name="Dai G."/>
            <person name="Sun C."/>
            <person name="Schmutz J."/>
            <person name="Leebens-Mack J.H."/>
            <person name="Li F.W."/>
            <person name="Wang L."/>
        </authorList>
    </citation>
    <scope>NUCLEOTIDE SEQUENCE [LARGE SCALE GENOMIC DNA]</scope>
    <source>
        <strain evidence="2">cv. PW_Plant_1</strain>
    </source>
</reference>
<evidence type="ECO:0000313" key="2">
    <source>
        <dbReference type="Proteomes" id="UP001162992"/>
    </source>
</evidence>
<dbReference type="EMBL" id="CM055097">
    <property type="protein sequence ID" value="KAJ7553493.1"/>
    <property type="molecule type" value="Genomic_DNA"/>
</dbReference>
<protein>
    <submittedName>
        <fullName evidence="1">Uncharacterized protein</fullName>
    </submittedName>
</protein>
<gene>
    <name evidence="1" type="ORF">O6H91_06G100300</name>
</gene>
<evidence type="ECO:0000313" key="1">
    <source>
        <dbReference type="EMBL" id="KAJ7553493.1"/>
    </source>
</evidence>
<keyword evidence="2" id="KW-1185">Reference proteome</keyword>
<accession>A0ACC2DH51</accession>